<evidence type="ECO:0000313" key="2">
    <source>
        <dbReference type="Proteomes" id="UP000301475"/>
    </source>
</evidence>
<accession>A0A4P8XWE3</accession>
<dbReference type="EMBL" id="CP039381">
    <property type="protein sequence ID" value="QCT07451.1"/>
    <property type="molecule type" value="Genomic_DNA"/>
</dbReference>
<dbReference type="RefSeq" id="WP_138157464.1">
    <property type="nucleotide sequence ID" value="NZ_CP039381.1"/>
</dbReference>
<keyword evidence="2" id="KW-1185">Reference proteome</keyword>
<dbReference type="Pfam" id="PF20648">
    <property type="entry name" value="DUF6809"/>
    <property type="match status" value="1"/>
</dbReference>
<name>A0A4P8XWE3_9FIRM</name>
<proteinExistence type="predicted"/>
<sequence length="102" mass="11471">MKNVISELYYGNIDPQARGFKNGSFLKKQLAVLSESEAMLTEKLTGEEKKAFLSFVNASDVILGESELDSFIVGFRLGARIIYDTFVSDDTPYEDFLKEQSD</sequence>
<reference evidence="1 2" key="1">
    <citation type="submission" date="2019-04" db="EMBL/GenBank/DDBJ databases">
        <authorList>
            <person name="Embree M."/>
            <person name="Gaffney J.R."/>
        </authorList>
    </citation>
    <scope>NUCLEOTIDE SEQUENCE [LARGE SCALE GENOMIC DNA]</scope>
    <source>
        <strain evidence="1 2">JE7A12</strain>
    </source>
</reference>
<dbReference type="AlphaFoldDB" id="A0A4P8XWE3"/>
<dbReference type="InterPro" id="IPR049215">
    <property type="entry name" value="DUF6809"/>
</dbReference>
<dbReference type="Proteomes" id="UP000301475">
    <property type="component" value="Chromosome"/>
</dbReference>
<evidence type="ECO:0000313" key="1">
    <source>
        <dbReference type="EMBL" id="QCT07451.1"/>
    </source>
</evidence>
<organism evidence="1 2">
    <name type="scientific">Ruminococcus bovis</name>
    <dbReference type="NCBI Taxonomy" id="2564099"/>
    <lineage>
        <taxon>Bacteria</taxon>
        <taxon>Bacillati</taxon>
        <taxon>Bacillota</taxon>
        <taxon>Clostridia</taxon>
        <taxon>Eubacteriales</taxon>
        <taxon>Oscillospiraceae</taxon>
        <taxon>Ruminococcus</taxon>
    </lineage>
</organism>
<dbReference type="OrthoDB" id="2084615at2"/>
<protein>
    <submittedName>
        <fullName evidence="1">Uncharacterized protein</fullName>
    </submittedName>
</protein>
<gene>
    <name evidence="1" type="ORF">E5Z56_08845</name>
</gene>
<dbReference type="KEGG" id="ruj:E5Z56_08845"/>